<sequence length="46" mass="5422">MEILIINLKLQSDGYDAFTYNMIALIFISSWKCISVGRFVFVRIYE</sequence>
<name>A0A0U1MPX8_STAAU</name>
<organism evidence="2 3">
    <name type="scientific">Staphylococcus aureus</name>
    <dbReference type="NCBI Taxonomy" id="1280"/>
    <lineage>
        <taxon>Bacteria</taxon>
        <taxon>Bacillati</taxon>
        <taxon>Bacillota</taxon>
        <taxon>Bacilli</taxon>
        <taxon>Bacillales</taxon>
        <taxon>Staphylococcaceae</taxon>
        <taxon>Staphylococcus</taxon>
    </lineage>
</organism>
<dbReference type="AlphaFoldDB" id="A0A0U1MPX8"/>
<dbReference type="Proteomes" id="UP000039437">
    <property type="component" value="Unassembled WGS sequence"/>
</dbReference>
<keyword evidence="1" id="KW-0472">Membrane</keyword>
<feature type="transmembrane region" description="Helical" evidence="1">
    <location>
        <begin position="20"/>
        <end position="41"/>
    </location>
</feature>
<gene>
    <name evidence="2" type="ORF">BN1321_260381</name>
</gene>
<evidence type="ECO:0000256" key="1">
    <source>
        <dbReference type="SAM" id="Phobius"/>
    </source>
</evidence>
<proteinExistence type="predicted"/>
<evidence type="ECO:0000313" key="3">
    <source>
        <dbReference type="Proteomes" id="UP000039437"/>
    </source>
</evidence>
<dbReference type="EMBL" id="CVOQ01000019">
    <property type="protein sequence ID" value="CRI12955.1"/>
    <property type="molecule type" value="Genomic_DNA"/>
</dbReference>
<evidence type="ECO:0000313" key="2">
    <source>
        <dbReference type="EMBL" id="CRI12955.1"/>
    </source>
</evidence>
<keyword evidence="1" id="KW-0812">Transmembrane</keyword>
<accession>A0A0U1MPX8</accession>
<reference evidence="2 3" key="1">
    <citation type="submission" date="2015-04" db="EMBL/GenBank/DDBJ databases">
        <authorList>
            <person name="Syromyatnikov M.Y."/>
            <person name="Popov V.N."/>
        </authorList>
    </citation>
    <scope>NUCLEOTIDE SEQUENCE [LARGE SCALE GENOMIC DNA]</scope>
    <source>
        <strain evidence="2 3">AH1</strain>
    </source>
</reference>
<keyword evidence="1" id="KW-1133">Transmembrane helix</keyword>
<protein>
    <submittedName>
        <fullName evidence="2">Uncharacterized protein</fullName>
    </submittedName>
</protein>